<dbReference type="Gene3D" id="3.20.20.80">
    <property type="entry name" value="Glycosidases"/>
    <property type="match status" value="1"/>
</dbReference>
<evidence type="ECO:0000256" key="18">
    <source>
        <dbReference type="SAM" id="MobiDB-lite"/>
    </source>
</evidence>
<organism evidence="23">
    <name type="scientific">Thermomyces lanuginosus</name>
    <name type="common">Thermophilic fungus</name>
    <name type="synonym">Humicola lanuginosa</name>
    <dbReference type="NCBI Taxonomy" id="5541"/>
    <lineage>
        <taxon>Eukaryota</taxon>
        <taxon>Fungi</taxon>
        <taxon>Dikarya</taxon>
        <taxon>Ascomycota</taxon>
        <taxon>Pezizomycotina</taxon>
        <taxon>Eurotiomycetes</taxon>
        <taxon>Eurotiomycetidae</taxon>
        <taxon>Eurotiales</taxon>
        <taxon>Trichocomaceae</taxon>
        <taxon>Thermomyces</taxon>
    </lineage>
</organism>
<dbReference type="InterPro" id="IPR011013">
    <property type="entry name" value="Gal_mutarotase_sf_dom"/>
</dbReference>
<dbReference type="SUPFAM" id="SSF74650">
    <property type="entry name" value="Galactose mutarotase-like"/>
    <property type="match status" value="1"/>
</dbReference>
<dbReference type="GO" id="GO:0005576">
    <property type="term" value="C:extracellular region"/>
    <property type="evidence" value="ECO:0007669"/>
    <property type="project" value="UniProtKB-SubCell"/>
</dbReference>
<dbReference type="GO" id="GO:0071555">
    <property type="term" value="P:cell wall organization"/>
    <property type="evidence" value="ECO:0007669"/>
    <property type="project" value="UniProtKB-KW"/>
</dbReference>
<keyword evidence="11" id="KW-0325">Glycoprotein</keyword>
<comment type="function">
    <text evidence="16">Glucosidase involved in the degradation of cellulosic biomass. Has both alpha- and beta-glucosidase activity.</text>
</comment>
<dbReference type="InterPro" id="IPR025887">
    <property type="entry name" value="Glyco_hydro_31_N_dom"/>
</dbReference>
<dbReference type="InterPro" id="IPR030458">
    <property type="entry name" value="Glyco_hydro_31_AS"/>
</dbReference>
<dbReference type="Pfam" id="PF21365">
    <property type="entry name" value="Glyco_hydro_31_3rd"/>
    <property type="match status" value="1"/>
</dbReference>
<evidence type="ECO:0000256" key="19">
    <source>
        <dbReference type="SAM" id="SignalP"/>
    </source>
</evidence>
<feature type="compositionally biased region" description="Basic residues" evidence="18">
    <location>
        <begin position="484"/>
        <end position="496"/>
    </location>
</feature>
<evidence type="ECO:0000256" key="16">
    <source>
        <dbReference type="ARBA" id="ARBA00025512"/>
    </source>
</evidence>
<dbReference type="SUPFAM" id="SSF51445">
    <property type="entry name" value="(Trans)glycosidases"/>
    <property type="match status" value="1"/>
</dbReference>
<evidence type="ECO:0000256" key="7">
    <source>
        <dbReference type="ARBA" id="ARBA00014002"/>
    </source>
</evidence>
<evidence type="ECO:0000256" key="13">
    <source>
        <dbReference type="ARBA" id="ARBA00023295"/>
    </source>
</evidence>
<dbReference type="GO" id="GO:0030246">
    <property type="term" value="F:carbohydrate binding"/>
    <property type="evidence" value="ECO:0007669"/>
    <property type="project" value="InterPro"/>
</dbReference>
<sequence>MTMLTKPFLLALCAWAAGSLAVPAPAPSASASLEQCPGYKASNVRQTRHSLTADLKLAGKPCNTYGKDLENLVLKVSYDTDTRLHVQIYDRDEEVYQVPESVFPRPKVTDGARRPALKFDYTKNPFSFKVSRRDTGEVLFDSSASNLVFQSQYVRLRTELPQEPNLYGLGEHSDPLRLPTDNYTRTIWNRDSYGIPERSNLYGTHPIYVDHRGKKGTHGVFLLNSNGMDIKINRTTDGQQYLEYNTIGGIIDLYFFAGPSPKDVAKQYAEVAGLPAMQPYWGFGFHQCRYGYRDIFDVAEVVYNYSQAGIPLETMWTDIDYMYRRRTFTNDPERFPLPKIRALVDYLHDHDQHYIVMTDPAMSKSDNPAYNRGLERGIFLKDADGSEYEGVVWPGVTVYPDWFNPDTQDWWTNEFSIFYNRDTGIDIDGLWIDMNEPSNFCDWPCEDPEQYVEDNDLPPAPPPVRENPRPLPGFPDVFQPPSSHSKRASQSRKGKKIGLEGRDLLTPPYAIQNEYGPLSQKTIDTDLVHAGEGYVEYDVHSLYGTMMSMASRVAMLARRPTVRPLVITRSTFAGAGAHVGHWLGDNLSTWEHYRISIAQMLAFASIFQIPMVGSDVCGFGGNVTETLCARWAQLGAFYPFFRNHNEIGSISQEFYRWETTTEAAKKAIDIRYRLLDYAYTQFHHQTVTGEPWLQPLFYVYPNDPNTYGIDTQFFYGDSILVSPVTDEDATSVDAYFPDDLWYDWYTGKPLRGQGKKVTLDNIDYTTIPIHIRGGSIIPVRASSANTTTALRKKPFHLIIAPGRDGSAKGSLYLDDGNSLHQKATLELDFYYKNGLLRLSGKFGFNAQVNVESITLLGQKAKPKTVKADNADADVEFNGERESVTIKTKLSLDKPVELTIQ</sequence>
<dbReference type="GO" id="GO:0000272">
    <property type="term" value="P:polysaccharide catabolic process"/>
    <property type="evidence" value="ECO:0007669"/>
    <property type="project" value="UniProtKB-KW"/>
</dbReference>
<dbReference type="GO" id="GO:0004558">
    <property type="term" value="F:alpha-1,4-glucosidase activity"/>
    <property type="evidence" value="ECO:0007669"/>
    <property type="project" value="UniProtKB-EC"/>
</dbReference>
<evidence type="ECO:0000313" key="23">
    <source>
        <dbReference type="EMBL" id="ACB13188.1"/>
    </source>
</evidence>
<dbReference type="Gene3D" id="2.60.40.1760">
    <property type="entry name" value="glycosyl hydrolase (family 31)"/>
    <property type="match status" value="1"/>
</dbReference>
<evidence type="ECO:0000256" key="5">
    <source>
        <dbReference type="ARBA" id="ARBA00012741"/>
    </source>
</evidence>
<dbReference type="GO" id="GO:0008422">
    <property type="term" value="F:beta-glucosidase activity"/>
    <property type="evidence" value="ECO:0007669"/>
    <property type="project" value="UniProtKB-EC"/>
</dbReference>
<dbReference type="Pfam" id="PF01055">
    <property type="entry name" value="Glyco_hydro_31_2nd"/>
    <property type="match status" value="1"/>
</dbReference>
<dbReference type="InterPro" id="IPR048395">
    <property type="entry name" value="Glyco_hydro_31_C"/>
</dbReference>
<keyword evidence="13 17" id="KW-0326">Glycosidase</keyword>
<keyword evidence="10 17" id="KW-0378">Hydrolase</keyword>
<dbReference type="CDD" id="cd14752">
    <property type="entry name" value="GH31_N"/>
    <property type="match status" value="1"/>
</dbReference>
<evidence type="ECO:0000259" key="20">
    <source>
        <dbReference type="Pfam" id="PF01055"/>
    </source>
</evidence>
<dbReference type="InterPro" id="IPR000322">
    <property type="entry name" value="Glyco_hydro_31_TIM"/>
</dbReference>
<protein>
    <recommendedName>
        <fullName evidence="7">Probable alpha/beta-glucosidase agdC</fullName>
        <ecNumber evidence="5">3.2.1.20</ecNumber>
        <ecNumber evidence="6">3.2.1.21</ecNumber>
    </recommendedName>
</protein>
<dbReference type="InterPro" id="IPR017853">
    <property type="entry name" value="GH"/>
</dbReference>
<dbReference type="EMBL" id="EU530574">
    <property type="protein sequence ID" value="ACB13188.1"/>
    <property type="molecule type" value="mRNA"/>
</dbReference>
<feature type="domain" description="Glycoside hydrolase family 31 TIM barrel" evidence="20">
    <location>
        <begin position="275"/>
        <end position="681"/>
    </location>
</feature>
<evidence type="ECO:0000256" key="11">
    <source>
        <dbReference type="ARBA" id="ARBA00023180"/>
    </source>
</evidence>
<reference evidence="23" key="1">
    <citation type="submission" date="2008-02" db="EMBL/GenBank/DDBJ databases">
        <title>Sequencing of the thermostable alpha-glucosidase from the fungus Thermomyces lanuginosus.</title>
        <authorList>
            <person name="Joenson L."/>
            <person name="Johnsen A.H."/>
            <person name="Jensen B."/>
        </authorList>
    </citation>
    <scope>NUCLEOTIDE SEQUENCE</scope>
</reference>
<feature type="compositionally biased region" description="Acidic residues" evidence="18">
    <location>
        <begin position="447"/>
        <end position="456"/>
    </location>
</feature>
<dbReference type="Pfam" id="PF13802">
    <property type="entry name" value="Gal_mutarotas_2"/>
    <property type="match status" value="1"/>
</dbReference>
<evidence type="ECO:0000256" key="15">
    <source>
        <dbReference type="ARBA" id="ARBA00023326"/>
    </source>
</evidence>
<evidence type="ECO:0000256" key="14">
    <source>
        <dbReference type="ARBA" id="ARBA00023316"/>
    </source>
</evidence>
<comment type="catalytic activity">
    <reaction evidence="1">
        <text>Hydrolysis of terminal, non-reducing beta-D-glucosyl residues with release of beta-D-glucose.</text>
        <dbReference type="EC" id="3.2.1.21"/>
    </reaction>
</comment>
<evidence type="ECO:0000259" key="21">
    <source>
        <dbReference type="Pfam" id="PF13802"/>
    </source>
</evidence>
<dbReference type="PANTHER" id="PTHR22762">
    <property type="entry name" value="ALPHA-GLUCOSIDASE"/>
    <property type="match status" value="1"/>
</dbReference>
<dbReference type="CDD" id="cd06602">
    <property type="entry name" value="GH31_MGAM_SI_GAA"/>
    <property type="match status" value="1"/>
</dbReference>
<evidence type="ECO:0000256" key="9">
    <source>
        <dbReference type="ARBA" id="ARBA00022729"/>
    </source>
</evidence>
<proteinExistence type="evidence at transcript level"/>
<dbReference type="EC" id="3.2.1.20" evidence="5"/>
<keyword evidence="14" id="KW-0961">Cell wall biogenesis/degradation</keyword>
<evidence type="ECO:0000256" key="12">
    <source>
        <dbReference type="ARBA" id="ARBA00023277"/>
    </source>
</evidence>
<evidence type="ECO:0000256" key="4">
    <source>
        <dbReference type="ARBA" id="ARBA00007806"/>
    </source>
</evidence>
<keyword evidence="12" id="KW-0119">Carbohydrate metabolism</keyword>
<dbReference type="RefSeq" id="XP_069269358.1">
    <property type="nucleotide sequence ID" value="XM_069410566.1"/>
</dbReference>
<dbReference type="GeneID" id="96044008"/>
<dbReference type="PROSITE" id="PS00129">
    <property type="entry name" value="GLYCOSYL_HYDROL_F31_1"/>
    <property type="match status" value="1"/>
</dbReference>
<keyword evidence="9 19" id="KW-0732">Signal</keyword>
<feature type="domain" description="Glycoside hydrolase family 31 N-terminal" evidence="21">
    <location>
        <begin position="119"/>
        <end position="227"/>
    </location>
</feature>
<dbReference type="InterPro" id="IPR013780">
    <property type="entry name" value="Glyco_hydro_b"/>
</dbReference>
<feature type="chain" id="PRO_5002768697" description="Probable alpha/beta-glucosidase agdC" evidence="19">
    <location>
        <begin position="22"/>
        <end position="900"/>
    </location>
</feature>
<accession>B1Q1F4</accession>
<evidence type="ECO:0000256" key="6">
    <source>
        <dbReference type="ARBA" id="ARBA00012744"/>
    </source>
</evidence>
<feature type="region of interest" description="Disordered" evidence="18">
    <location>
        <begin position="447"/>
        <end position="497"/>
    </location>
</feature>
<evidence type="ECO:0000256" key="10">
    <source>
        <dbReference type="ARBA" id="ARBA00022801"/>
    </source>
</evidence>
<keyword evidence="8" id="KW-0964">Secreted</keyword>
<feature type="domain" description="Glycosyl hydrolase family 31 C-terminal" evidence="22">
    <location>
        <begin position="689"/>
        <end position="777"/>
    </location>
</feature>
<comment type="catalytic activity">
    <reaction evidence="2">
        <text>Hydrolysis of terminal, non-reducing (1-&gt;4)-linked alpha-D-glucose residues with release of alpha-D-glucose.</text>
        <dbReference type="EC" id="3.2.1.20"/>
    </reaction>
</comment>
<dbReference type="PANTHER" id="PTHR22762:SF67">
    <property type="entry name" value="ALPHA_BETA-GLUCOSIDASE AGDC-RELATED"/>
    <property type="match status" value="1"/>
</dbReference>
<dbReference type="SUPFAM" id="SSF51011">
    <property type="entry name" value="Glycosyl hydrolase domain"/>
    <property type="match status" value="1"/>
</dbReference>
<evidence type="ECO:0000256" key="17">
    <source>
        <dbReference type="RuleBase" id="RU361185"/>
    </source>
</evidence>
<evidence type="ECO:0000256" key="8">
    <source>
        <dbReference type="ARBA" id="ARBA00022525"/>
    </source>
</evidence>
<comment type="similarity">
    <text evidence="4 17">Belongs to the glycosyl hydrolase 31 family.</text>
</comment>
<dbReference type="AlphaFoldDB" id="B1Q1F4"/>
<evidence type="ECO:0000256" key="2">
    <source>
        <dbReference type="ARBA" id="ARBA00001657"/>
    </source>
</evidence>
<comment type="subcellular location">
    <subcellularLocation>
        <location evidence="3">Secreted</location>
    </subcellularLocation>
</comment>
<keyword evidence="15" id="KW-0624">Polysaccharide degradation</keyword>
<evidence type="ECO:0000256" key="3">
    <source>
        <dbReference type="ARBA" id="ARBA00004613"/>
    </source>
</evidence>
<dbReference type="EC" id="3.2.1.21" evidence="6"/>
<name>B1Q1F4_THELA</name>
<dbReference type="SMR" id="B1Q1F4"/>
<evidence type="ECO:0000256" key="1">
    <source>
        <dbReference type="ARBA" id="ARBA00000448"/>
    </source>
</evidence>
<feature type="signal peptide" evidence="19">
    <location>
        <begin position="1"/>
        <end position="21"/>
    </location>
</feature>
<dbReference type="CAZy" id="GH31">
    <property type="family name" value="Glycoside Hydrolase Family 31"/>
</dbReference>
<dbReference type="Gene3D" id="2.60.40.1180">
    <property type="entry name" value="Golgi alpha-mannosidase II"/>
    <property type="match status" value="2"/>
</dbReference>
<feature type="compositionally biased region" description="Pro residues" evidence="18">
    <location>
        <begin position="458"/>
        <end position="473"/>
    </location>
</feature>
<evidence type="ECO:0000259" key="22">
    <source>
        <dbReference type="Pfam" id="PF21365"/>
    </source>
</evidence>